<dbReference type="NCBIfam" id="NF033519">
    <property type="entry name" value="transpos_ISAzo13"/>
    <property type="match status" value="1"/>
</dbReference>
<dbReference type="EMBL" id="AUZX01009054">
    <property type="protein sequence ID" value="EQD53214.1"/>
    <property type="molecule type" value="Genomic_DNA"/>
</dbReference>
<comment type="caution">
    <text evidence="1">The sequence shown here is derived from an EMBL/GenBank/DDBJ whole genome shotgun (WGS) entry which is preliminary data.</text>
</comment>
<dbReference type="InterPro" id="IPR011518">
    <property type="entry name" value="Transposase_36"/>
</dbReference>
<accession>T1BJ65</accession>
<name>T1BJ65_9ZZZZ</name>
<sequence length="405" mass="45842">MEKKVRYDYLVKALKGTDEVQARRFAAAMALGIGWGGISRIVELTGMSHSTIEKGIREIQDKERVEKPEKLRAEGGGRKKVELKDQKIIDDLEIIMNENTAGDPMSFLRWSSRSTRKISDELKSLGHDVGPNTVARLLKERDYSLQVNVKSFEGLSVEERDAQFQHINEEVKSFARDGNPIISVDTKKKELVGDFRNAGRTWLKSGEPRKVNAYDFRSMAIGIAIPYGIYDMTENDGMVNIGSDHDTSEFAVESIRQWWSLIGRHRYPDAKKLLICADGGGSNGSRNRGWKIHLQELVNQIGIPITVCHYPPGTSKWNKIEHRMFSFISMNWKGKPLVNYETVIKLIGSTETKNGLKVAVREDKNKYPTGAKFSDEDLAKVHLEPNSLHPKWNYTLLPDSNIPNV</sequence>
<organism evidence="1">
    <name type="scientific">mine drainage metagenome</name>
    <dbReference type="NCBI Taxonomy" id="410659"/>
    <lineage>
        <taxon>unclassified sequences</taxon>
        <taxon>metagenomes</taxon>
        <taxon>ecological metagenomes</taxon>
    </lineage>
</organism>
<protein>
    <submittedName>
        <fullName evidence="1">Rhodopirellula transposase family protein</fullName>
    </submittedName>
</protein>
<gene>
    <name evidence="1" type="ORF">B1A_12464</name>
</gene>
<reference evidence="1" key="2">
    <citation type="journal article" date="2014" name="ISME J.">
        <title>Microbial stratification in low pH oxic and suboxic macroscopic growths along an acid mine drainage.</title>
        <authorList>
            <person name="Mendez-Garcia C."/>
            <person name="Mesa V."/>
            <person name="Sprenger R.R."/>
            <person name="Richter M."/>
            <person name="Diez M.S."/>
            <person name="Solano J."/>
            <person name="Bargiela R."/>
            <person name="Golyshina O.V."/>
            <person name="Manteca A."/>
            <person name="Ramos J.L."/>
            <person name="Gallego J.R."/>
            <person name="Llorente I."/>
            <person name="Martins Dos Santos V.A."/>
            <person name="Jensen O.N."/>
            <person name="Pelaez A.I."/>
            <person name="Sanchez J."/>
            <person name="Ferrer M."/>
        </authorList>
    </citation>
    <scope>NUCLEOTIDE SEQUENCE</scope>
</reference>
<evidence type="ECO:0000313" key="1">
    <source>
        <dbReference type="EMBL" id="EQD53214.1"/>
    </source>
</evidence>
<dbReference type="AlphaFoldDB" id="T1BJ65"/>
<dbReference type="Pfam" id="PF07592">
    <property type="entry name" value="DDE_Tnp_ISAZ013"/>
    <property type="match status" value="1"/>
</dbReference>
<proteinExistence type="predicted"/>
<reference evidence="1" key="1">
    <citation type="submission" date="2013-08" db="EMBL/GenBank/DDBJ databases">
        <authorList>
            <person name="Mendez C."/>
            <person name="Richter M."/>
            <person name="Ferrer M."/>
            <person name="Sanchez J."/>
        </authorList>
    </citation>
    <scope>NUCLEOTIDE SEQUENCE</scope>
</reference>